<gene>
    <name evidence="4" type="ORF">GCM10022386_04790</name>
</gene>
<dbReference type="InterPro" id="IPR036271">
    <property type="entry name" value="Tet_transcr_reg_TetR-rel_C_sf"/>
</dbReference>
<dbReference type="Gene3D" id="1.10.10.60">
    <property type="entry name" value="Homeodomain-like"/>
    <property type="match status" value="1"/>
</dbReference>
<dbReference type="PROSITE" id="PS50977">
    <property type="entry name" value="HTH_TETR_2"/>
    <property type="match status" value="1"/>
</dbReference>
<dbReference type="EMBL" id="BAABCR010000004">
    <property type="protein sequence ID" value="GAA4024660.1"/>
    <property type="molecule type" value="Genomic_DNA"/>
</dbReference>
<dbReference type="InterPro" id="IPR001647">
    <property type="entry name" value="HTH_TetR"/>
</dbReference>
<keyword evidence="1 2" id="KW-0238">DNA-binding</keyword>
<comment type="caution">
    <text evidence="4">The sequence shown here is derived from an EMBL/GenBank/DDBJ whole genome shotgun (WGS) entry which is preliminary data.</text>
</comment>
<reference evidence="5" key="1">
    <citation type="journal article" date="2019" name="Int. J. Syst. Evol. Microbiol.">
        <title>The Global Catalogue of Microorganisms (GCM) 10K type strain sequencing project: providing services to taxonomists for standard genome sequencing and annotation.</title>
        <authorList>
            <consortium name="The Broad Institute Genomics Platform"/>
            <consortium name="The Broad Institute Genome Sequencing Center for Infectious Disease"/>
            <person name="Wu L."/>
            <person name="Ma J."/>
        </authorList>
    </citation>
    <scope>NUCLEOTIDE SEQUENCE [LARGE SCALE GENOMIC DNA]</scope>
    <source>
        <strain evidence="5">JCM 17064</strain>
    </source>
</reference>
<dbReference type="InterPro" id="IPR009057">
    <property type="entry name" value="Homeodomain-like_sf"/>
</dbReference>
<evidence type="ECO:0000313" key="5">
    <source>
        <dbReference type="Proteomes" id="UP001500968"/>
    </source>
</evidence>
<accession>A0ABP7TDL2</accession>
<dbReference type="PRINTS" id="PR00455">
    <property type="entry name" value="HTHTETR"/>
</dbReference>
<dbReference type="PROSITE" id="PS01081">
    <property type="entry name" value="HTH_TETR_1"/>
    <property type="match status" value="1"/>
</dbReference>
<dbReference type="Pfam" id="PF08359">
    <property type="entry name" value="TetR_C_4"/>
    <property type="match status" value="1"/>
</dbReference>
<dbReference type="Proteomes" id="UP001500968">
    <property type="component" value="Unassembled WGS sequence"/>
</dbReference>
<dbReference type="InterPro" id="IPR013570">
    <property type="entry name" value="Tscrpt_reg_YsiA_C"/>
</dbReference>
<dbReference type="Pfam" id="PF00440">
    <property type="entry name" value="TetR_N"/>
    <property type="match status" value="1"/>
</dbReference>
<dbReference type="InterPro" id="IPR023772">
    <property type="entry name" value="DNA-bd_HTH_TetR-type_CS"/>
</dbReference>
<dbReference type="PANTHER" id="PTHR30328:SF54">
    <property type="entry name" value="HTH-TYPE TRANSCRIPTIONAL REPRESSOR SCO4008"/>
    <property type="match status" value="1"/>
</dbReference>
<evidence type="ECO:0000256" key="1">
    <source>
        <dbReference type="ARBA" id="ARBA00023125"/>
    </source>
</evidence>
<name>A0ABP7TDL2_9FLAO</name>
<organism evidence="4 5">
    <name type="scientific">Flavobacterium cheonhonense</name>
    <dbReference type="NCBI Taxonomy" id="706185"/>
    <lineage>
        <taxon>Bacteria</taxon>
        <taxon>Pseudomonadati</taxon>
        <taxon>Bacteroidota</taxon>
        <taxon>Flavobacteriia</taxon>
        <taxon>Flavobacteriales</taxon>
        <taxon>Flavobacteriaceae</taxon>
        <taxon>Flavobacterium</taxon>
    </lineage>
</organism>
<protein>
    <submittedName>
        <fullName evidence="4">TetR family transcriptional regulator</fullName>
    </submittedName>
</protein>
<feature type="DNA-binding region" description="H-T-H motif" evidence="2">
    <location>
        <begin position="31"/>
        <end position="50"/>
    </location>
</feature>
<dbReference type="PANTHER" id="PTHR30328">
    <property type="entry name" value="TRANSCRIPTIONAL REPRESSOR"/>
    <property type="match status" value="1"/>
</dbReference>
<dbReference type="Gene3D" id="1.10.357.10">
    <property type="entry name" value="Tetracycline Repressor, domain 2"/>
    <property type="match status" value="1"/>
</dbReference>
<evidence type="ECO:0000313" key="4">
    <source>
        <dbReference type="EMBL" id="GAA4024660.1"/>
    </source>
</evidence>
<dbReference type="SUPFAM" id="SSF46689">
    <property type="entry name" value="Homeodomain-like"/>
    <property type="match status" value="1"/>
</dbReference>
<proteinExistence type="predicted"/>
<feature type="domain" description="HTH tetR-type" evidence="3">
    <location>
        <begin position="8"/>
        <end position="68"/>
    </location>
</feature>
<evidence type="ECO:0000256" key="2">
    <source>
        <dbReference type="PROSITE-ProRule" id="PRU00335"/>
    </source>
</evidence>
<dbReference type="SUPFAM" id="SSF48498">
    <property type="entry name" value="Tetracyclin repressor-like, C-terminal domain"/>
    <property type="match status" value="1"/>
</dbReference>
<sequence length="213" mass="24947">MTLMTDFNEKQIEILQVAEKLFAEEGFDGTSVRDIAKKANINIAMISYYFGSKEKLLEALVIYRIKAMSMHLENLYQENISPLDKMDKLIAYYIQRVHQNRSIYQILHFELSNNKREINLQTFTEVKKNNLRFLENIIKEGQDQGVFQPNINVTLLPTIILGSYSHMHMNKVYYKEVLNLNTEADFENYVLTELTAHIQKTIKALLVFDSNNR</sequence>
<dbReference type="InterPro" id="IPR050109">
    <property type="entry name" value="HTH-type_TetR-like_transc_reg"/>
</dbReference>
<evidence type="ECO:0000259" key="3">
    <source>
        <dbReference type="PROSITE" id="PS50977"/>
    </source>
</evidence>
<keyword evidence="5" id="KW-1185">Reference proteome</keyword>